<sequence length="670" mass="71439">MRFQLLGPLSVTDGRDVVVLPPSKPTALLAALLLRPGAVVSADRLRDVVWGEEHPTTAKTALQSCVLRLRRLFAKYGIENQAVVAVAGGYRIDADTETLDLLHFRRLVERSAAADDESELYTLRSALALWQGAPLSNVPSDLLHRDEVPRLAEERLRVLERVCDIELEHDRCREALVDLWEVTRVYPAHERFAEQLIVALYRTGRQTEALAEYRRVKGHLRERLGVDPRAELQRLELAILRGEDLGPAVGARGGRGARGRVVSALAAAPVAPIPAPASAPPSPASFPTPASVPPSPAPFPASLRRTVPAPAPAPVALAPVITPAPGSWTLPTVPGFTGRAQEVSSLVELLTTCDTGVSSERAPFALLSGAPGIGKTALALHVAHLVSGHFPDGCALVSLTHPDGTPRGAAEAADELRRTLPAGPGKGRVLLVLDDVVHPDQVRPLLTAYACGAAIVTSRMGLAALVATHGGTVHRLGALDPEQSQALLTTVLGRERIAAEPGAALPLATACGHHPLALRIAAARLLTRPRLRLADYAGWLRHDPVGRLSLADDPLMSVPQRLDEALKRLSPALAEAHLRLAASPHEPLTAARGAAVLGLPEDSAEQVIERLLDAGFLEEEQPGAFWTHDLLRAHARRTAGSPSGHAQALLRPPRHGEFPQRDGTRPAALR</sequence>
<dbReference type="Proteomes" id="UP001622594">
    <property type="component" value="Chromosome"/>
</dbReference>
<evidence type="ECO:0000259" key="8">
    <source>
        <dbReference type="PROSITE" id="PS51755"/>
    </source>
</evidence>
<dbReference type="SUPFAM" id="SSF46894">
    <property type="entry name" value="C-terminal effector domain of the bipartite response regulators"/>
    <property type="match status" value="1"/>
</dbReference>
<evidence type="ECO:0000256" key="1">
    <source>
        <dbReference type="ARBA" id="ARBA00005820"/>
    </source>
</evidence>
<gene>
    <name evidence="9" type="ORF">OG814_03640</name>
</gene>
<dbReference type="PRINTS" id="PR00364">
    <property type="entry name" value="DISEASERSIST"/>
</dbReference>
<dbReference type="SUPFAM" id="SSF52540">
    <property type="entry name" value="P-loop containing nucleoside triphosphate hydrolases"/>
    <property type="match status" value="1"/>
</dbReference>
<dbReference type="Gene3D" id="1.25.40.10">
    <property type="entry name" value="Tetratricopeptide repeat domain"/>
    <property type="match status" value="1"/>
</dbReference>
<dbReference type="Gene3D" id="3.40.50.300">
    <property type="entry name" value="P-loop containing nucleotide triphosphate hydrolases"/>
    <property type="match status" value="1"/>
</dbReference>
<dbReference type="SMART" id="SM00862">
    <property type="entry name" value="Trans_reg_C"/>
    <property type="match status" value="1"/>
</dbReference>
<reference evidence="9 10" key="1">
    <citation type="submission" date="2022-10" db="EMBL/GenBank/DDBJ databases">
        <title>The complete genomes of actinobacterial strains from the NBC collection.</title>
        <authorList>
            <person name="Joergensen T.S."/>
            <person name="Alvarez Arevalo M."/>
            <person name="Sterndorff E.B."/>
            <person name="Faurdal D."/>
            <person name="Vuksanovic O."/>
            <person name="Mourched A.-S."/>
            <person name="Charusanti P."/>
            <person name="Shaw S."/>
            <person name="Blin K."/>
            <person name="Weber T."/>
        </authorList>
    </citation>
    <scope>NUCLEOTIDE SEQUENCE [LARGE SCALE GENOMIC DNA]</scope>
    <source>
        <strain evidence="9 10">NBC_00123</strain>
    </source>
</reference>
<dbReference type="PANTHER" id="PTHR35807:SF1">
    <property type="entry name" value="TRANSCRIPTIONAL REGULATOR REDD"/>
    <property type="match status" value="1"/>
</dbReference>
<dbReference type="InterPro" id="IPR001867">
    <property type="entry name" value="OmpR/PhoB-type_DNA-bd"/>
</dbReference>
<evidence type="ECO:0000313" key="10">
    <source>
        <dbReference type="Proteomes" id="UP001622594"/>
    </source>
</evidence>
<dbReference type="SMART" id="SM01043">
    <property type="entry name" value="BTAD"/>
    <property type="match status" value="1"/>
</dbReference>
<dbReference type="InterPro" id="IPR036388">
    <property type="entry name" value="WH-like_DNA-bd_sf"/>
</dbReference>
<dbReference type="InterPro" id="IPR011990">
    <property type="entry name" value="TPR-like_helical_dom_sf"/>
</dbReference>
<feature type="region of interest" description="Disordered" evidence="7">
    <location>
        <begin position="637"/>
        <end position="670"/>
    </location>
</feature>
<keyword evidence="4 6" id="KW-0238">DNA-binding</keyword>
<evidence type="ECO:0000256" key="3">
    <source>
        <dbReference type="ARBA" id="ARBA00023015"/>
    </source>
</evidence>
<protein>
    <submittedName>
        <fullName evidence="9">Winged helix-turn-helix domain-containing protein</fullName>
    </submittedName>
</protein>
<accession>A0ABZ1L1Y1</accession>
<evidence type="ECO:0000256" key="7">
    <source>
        <dbReference type="SAM" id="MobiDB-lite"/>
    </source>
</evidence>
<dbReference type="RefSeq" id="WP_371634892.1">
    <property type="nucleotide sequence ID" value="NZ_CP108062.1"/>
</dbReference>
<feature type="DNA-binding region" description="OmpR/PhoB-type" evidence="6">
    <location>
        <begin position="1"/>
        <end position="94"/>
    </location>
</feature>
<dbReference type="InterPro" id="IPR027417">
    <property type="entry name" value="P-loop_NTPase"/>
</dbReference>
<dbReference type="Pfam" id="PF00486">
    <property type="entry name" value="Trans_reg_C"/>
    <property type="match status" value="1"/>
</dbReference>
<keyword evidence="2" id="KW-0902">Two-component regulatory system</keyword>
<organism evidence="9 10">
    <name type="scientific">Streptomyces zaomyceticus</name>
    <dbReference type="NCBI Taxonomy" id="68286"/>
    <lineage>
        <taxon>Bacteria</taxon>
        <taxon>Bacillati</taxon>
        <taxon>Actinomycetota</taxon>
        <taxon>Actinomycetes</taxon>
        <taxon>Kitasatosporales</taxon>
        <taxon>Streptomycetaceae</taxon>
        <taxon>Streptomyces</taxon>
    </lineage>
</organism>
<keyword evidence="10" id="KW-1185">Reference proteome</keyword>
<dbReference type="PROSITE" id="PS51755">
    <property type="entry name" value="OMPR_PHOB"/>
    <property type="match status" value="1"/>
</dbReference>
<dbReference type="InterPro" id="IPR051677">
    <property type="entry name" value="AfsR-DnrI-RedD_regulator"/>
</dbReference>
<dbReference type="InterPro" id="IPR016032">
    <property type="entry name" value="Sig_transdc_resp-reg_C-effctor"/>
</dbReference>
<keyword evidence="3" id="KW-0805">Transcription regulation</keyword>
<evidence type="ECO:0000256" key="4">
    <source>
        <dbReference type="ARBA" id="ARBA00023125"/>
    </source>
</evidence>
<evidence type="ECO:0000256" key="6">
    <source>
        <dbReference type="PROSITE-ProRule" id="PRU01091"/>
    </source>
</evidence>
<dbReference type="SUPFAM" id="SSF48452">
    <property type="entry name" value="TPR-like"/>
    <property type="match status" value="1"/>
</dbReference>
<feature type="domain" description="OmpR/PhoB-type" evidence="8">
    <location>
        <begin position="1"/>
        <end position="94"/>
    </location>
</feature>
<dbReference type="PANTHER" id="PTHR35807">
    <property type="entry name" value="TRANSCRIPTIONAL REGULATOR REDD-RELATED"/>
    <property type="match status" value="1"/>
</dbReference>
<feature type="region of interest" description="Disordered" evidence="7">
    <location>
        <begin position="276"/>
        <end position="297"/>
    </location>
</feature>
<name>A0ABZ1L1Y1_9ACTN</name>
<keyword evidence="5" id="KW-0804">Transcription</keyword>
<evidence type="ECO:0000256" key="2">
    <source>
        <dbReference type="ARBA" id="ARBA00023012"/>
    </source>
</evidence>
<evidence type="ECO:0000256" key="5">
    <source>
        <dbReference type="ARBA" id="ARBA00023163"/>
    </source>
</evidence>
<dbReference type="InterPro" id="IPR005158">
    <property type="entry name" value="BTAD"/>
</dbReference>
<dbReference type="Gene3D" id="1.10.10.10">
    <property type="entry name" value="Winged helix-like DNA-binding domain superfamily/Winged helix DNA-binding domain"/>
    <property type="match status" value="1"/>
</dbReference>
<proteinExistence type="inferred from homology"/>
<feature type="compositionally biased region" description="Basic and acidic residues" evidence="7">
    <location>
        <begin position="654"/>
        <end position="664"/>
    </location>
</feature>
<dbReference type="CDD" id="cd15831">
    <property type="entry name" value="BTAD"/>
    <property type="match status" value="1"/>
</dbReference>
<comment type="similarity">
    <text evidence="1">Belongs to the AfsR/DnrI/RedD regulatory family.</text>
</comment>
<dbReference type="Pfam" id="PF03704">
    <property type="entry name" value="BTAD"/>
    <property type="match status" value="1"/>
</dbReference>
<evidence type="ECO:0000313" key="9">
    <source>
        <dbReference type="EMBL" id="WTR68422.1"/>
    </source>
</evidence>
<dbReference type="EMBL" id="CP108188">
    <property type="protein sequence ID" value="WTR68422.1"/>
    <property type="molecule type" value="Genomic_DNA"/>
</dbReference>